<dbReference type="OrthoDB" id="9815217at2"/>
<evidence type="ECO:0000256" key="4">
    <source>
        <dbReference type="ARBA" id="ARBA00022692"/>
    </source>
</evidence>
<evidence type="ECO:0000256" key="6">
    <source>
        <dbReference type="ARBA" id="ARBA00023136"/>
    </source>
</evidence>
<comment type="caution">
    <text evidence="11">The sequence shown here is derived from an EMBL/GenBank/DDBJ whole genome shotgun (WGS) entry which is preliminary data.</text>
</comment>
<evidence type="ECO:0000256" key="9">
    <source>
        <dbReference type="SAM" id="Phobius"/>
    </source>
</evidence>
<dbReference type="PANTHER" id="PTHR30329">
    <property type="entry name" value="STATOR ELEMENT OF FLAGELLAR MOTOR COMPLEX"/>
    <property type="match status" value="1"/>
</dbReference>
<proteinExistence type="inferred from homology"/>
<dbReference type="GO" id="GO:0005886">
    <property type="term" value="C:plasma membrane"/>
    <property type="evidence" value="ECO:0007669"/>
    <property type="project" value="UniProtKB-SubCell"/>
</dbReference>
<evidence type="ECO:0000256" key="8">
    <source>
        <dbReference type="SAM" id="MobiDB-lite"/>
    </source>
</evidence>
<dbReference type="NCBIfam" id="NF006541">
    <property type="entry name" value="PRK09038.1"/>
    <property type="match status" value="1"/>
</dbReference>
<evidence type="ECO:0000256" key="1">
    <source>
        <dbReference type="ARBA" id="ARBA00004162"/>
    </source>
</evidence>
<evidence type="ECO:0000259" key="10">
    <source>
        <dbReference type="PROSITE" id="PS51123"/>
    </source>
</evidence>
<accession>A0A562L5E0</accession>
<dbReference type="InterPro" id="IPR006665">
    <property type="entry name" value="OmpA-like"/>
</dbReference>
<comment type="similarity">
    <text evidence="2">Belongs to the MotB family.</text>
</comment>
<keyword evidence="12" id="KW-1185">Reference proteome</keyword>
<feature type="domain" description="OmpA-like" evidence="10">
    <location>
        <begin position="153"/>
        <end position="273"/>
    </location>
</feature>
<evidence type="ECO:0000313" key="12">
    <source>
        <dbReference type="Proteomes" id="UP000315167"/>
    </source>
</evidence>
<dbReference type="Pfam" id="PF13677">
    <property type="entry name" value="MotB_plug"/>
    <property type="match status" value="1"/>
</dbReference>
<sequence length="321" mass="34596">MARKRKQEEHVNHEAWAIPYADLMTLLLAFFVVMYAISTLNEGKYRVMADALTAAFGGAPRTINPVQVGNHQLQGADFDRPSPIKSGAKVGPSAPSPAPNVTLLAAMASQMNMTVDSRSLHDAKQQLESIAGNLERALAPLIDRKLVVIKRAELWLEVQINSDILFPTGSATLEAAARDTVSSLAGVLAGVPNSVRVEGYTDDRPINTFQFPSNWELSAARAASVVHLFVRDGISPDRLAMIGYGEFRPIADNASEQGRNSNRRVLLVILADRSQPASLPQLHAVLPADTLPRSNQNDAGADRDPSTTGATQLPVDFGAMK</sequence>
<dbReference type="Proteomes" id="UP000315167">
    <property type="component" value="Unassembled WGS sequence"/>
</dbReference>
<comment type="subcellular location">
    <subcellularLocation>
        <location evidence="1">Cell membrane</location>
        <topology evidence="1">Single-pass membrane protein</topology>
    </subcellularLocation>
</comment>
<keyword evidence="5 9" id="KW-1133">Transmembrane helix</keyword>
<evidence type="ECO:0000256" key="2">
    <source>
        <dbReference type="ARBA" id="ARBA00008914"/>
    </source>
</evidence>
<keyword evidence="3" id="KW-1003">Cell membrane</keyword>
<dbReference type="InterPro" id="IPR050330">
    <property type="entry name" value="Bact_OuterMem_StrucFunc"/>
</dbReference>
<evidence type="ECO:0000256" key="3">
    <source>
        <dbReference type="ARBA" id="ARBA00022475"/>
    </source>
</evidence>
<dbReference type="RefSeq" id="WP_144899396.1">
    <property type="nucleotide sequence ID" value="NZ_VLKN01000004.1"/>
</dbReference>
<dbReference type="PROSITE" id="PS51123">
    <property type="entry name" value="OMPA_2"/>
    <property type="match status" value="1"/>
</dbReference>
<evidence type="ECO:0000313" key="11">
    <source>
        <dbReference type="EMBL" id="TWI02805.1"/>
    </source>
</evidence>
<name>A0A562L5E0_9GAMM</name>
<evidence type="ECO:0000256" key="7">
    <source>
        <dbReference type="PROSITE-ProRule" id="PRU00473"/>
    </source>
</evidence>
<evidence type="ECO:0000256" key="5">
    <source>
        <dbReference type="ARBA" id="ARBA00022989"/>
    </source>
</evidence>
<dbReference type="PANTHER" id="PTHR30329:SF20">
    <property type="entry name" value="EXPORTED PROTEIN"/>
    <property type="match status" value="1"/>
</dbReference>
<dbReference type="InterPro" id="IPR036737">
    <property type="entry name" value="OmpA-like_sf"/>
</dbReference>
<dbReference type="CDD" id="cd07185">
    <property type="entry name" value="OmpA_C-like"/>
    <property type="match status" value="1"/>
</dbReference>
<protein>
    <submittedName>
        <fullName evidence="11">Chemotaxis protein MotB</fullName>
    </submittedName>
</protein>
<dbReference type="SUPFAM" id="SSF103088">
    <property type="entry name" value="OmpA-like"/>
    <property type="match status" value="1"/>
</dbReference>
<gene>
    <name evidence="11" type="ORF">IP90_01903</name>
</gene>
<keyword evidence="6 7" id="KW-0472">Membrane</keyword>
<dbReference type="Gene3D" id="3.30.1330.60">
    <property type="entry name" value="OmpA-like domain"/>
    <property type="match status" value="1"/>
</dbReference>
<dbReference type="InterPro" id="IPR025713">
    <property type="entry name" value="MotB-like_N_dom"/>
</dbReference>
<dbReference type="EMBL" id="VLKN01000004">
    <property type="protein sequence ID" value="TWI02805.1"/>
    <property type="molecule type" value="Genomic_DNA"/>
</dbReference>
<dbReference type="Pfam" id="PF00691">
    <property type="entry name" value="OmpA"/>
    <property type="match status" value="1"/>
</dbReference>
<reference evidence="11 12" key="1">
    <citation type="journal article" date="2015" name="Stand. Genomic Sci.">
        <title>Genomic Encyclopedia of Bacterial and Archaeal Type Strains, Phase III: the genomes of soil and plant-associated and newly described type strains.</title>
        <authorList>
            <person name="Whitman W.B."/>
            <person name="Woyke T."/>
            <person name="Klenk H.P."/>
            <person name="Zhou Y."/>
            <person name="Lilburn T.G."/>
            <person name="Beck B.J."/>
            <person name="De Vos P."/>
            <person name="Vandamme P."/>
            <person name="Eisen J.A."/>
            <person name="Garrity G."/>
            <person name="Hugenholtz P."/>
            <person name="Kyrpides N.C."/>
        </authorList>
    </citation>
    <scope>NUCLEOTIDE SEQUENCE [LARGE SCALE GENOMIC DNA]</scope>
    <source>
        <strain evidence="11 12">CGMCC 1.10821</strain>
    </source>
</reference>
<keyword evidence="4 9" id="KW-0812">Transmembrane</keyword>
<dbReference type="AlphaFoldDB" id="A0A562L5E0"/>
<organism evidence="11 12">
    <name type="scientific">Luteimonas cucumeris</name>
    <dbReference type="NCBI Taxonomy" id="985012"/>
    <lineage>
        <taxon>Bacteria</taxon>
        <taxon>Pseudomonadati</taxon>
        <taxon>Pseudomonadota</taxon>
        <taxon>Gammaproteobacteria</taxon>
        <taxon>Lysobacterales</taxon>
        <taxon>Lysobacteraceae</taxon>
        <taxon>Luteimonas</taxon>
    </lineage>
</organism>
<feature type="region of interest" description="Disordered" evidence="8">
    <location>
        <begin position="75"/>
        <end position="97"/>
    </location>
</feature>
<feature type="region of interest" description="Disordered" evidence="8">
    <location>
        <begin position="287"/>
        <end position="321"/>
    </location>
</feature>
<feature type="transmembrane region" description="Helical" evidence="9">
    <location>
        <begin position="20"/>
        <end position="38"/>
    </location>
</feature>